<feature type="compositionally biased region" description="Basic residues" evidence="1">
    <location>
        <begin position="1"/>
        <end position="13"/>
    </location>
</feature>
<evidence type="ECO:0000313" key="3">
    <source>
        <dbReference type="Proteomes" id="UP000287033"/>
    </source>
</evidence>
<dbReference type="Proteomes" id="UP000287033">
    <property type="component" value="Unassembled WGS sequence"/>
</dbReference>
<name>A0A401SMA1_CHIPU</name>
<protein>
    <submittedName>
        <fullName evidence="2">Uncharacterized protein</fullName>
    </submittedName>
</protein>
<evidence type="ECO:0000256" key="1">
    <source>
        <dbReference type="SAM" id="MobiDB-lite"/>
    </source>
</evidence>
<dbReference type="EMBL" id="BEZZ01000369">
    <property type="protein sequence ID" value="GCC31510.1"/>
    <property type="molecule type" value="Genomic_DNA"/>
</dbReference>
<feature type="region of interest" description="Disordered" evidence="1">
    <location>
        <begin position="1"/>
        <end position="26"/>
    </location>
</feature>
<gene>
    <name evidence="2" type="ORF">chiPu_0009968</name>
</gene>
<feature type="region of interest" description="Disordered" evidence="1">
    <location>
        <begin position="39"/>
        <end position="107"/>
    </location>
</feature>
<keyword evidence="3" id="KW-1185">Reference proteome</keyword>
<comment type="caution">
    <text evidence="2">The sequence shown here is derived from an EMBL/GenBank/DDBJ whole genome shotgun (WGS) entry which is preliminary data.</text>
</comment>
<reference evidence="2 3" key="1">
    <citation type="journal article" date="2018" name="Nat. Ecol. Evol.">
        <title>Shark genomes provide insights into elasmobranch evolution and the origin of vertebrates.</title>
        <authorList>
            <person name="Hara Y"/>
            <person name="Yamaguchi K"/>
            <person name="Onimaru K"/>
            <person name="Kadota M"/>
            <person name="Koyanagi M"/>
            <person name="Keeley SD"/>
            <person name="Tatsumi K"/>
            <person name="Tanaka K"/>
            <person name="Motone F"/>
            <person name="Kageyama Y"/>
            <person name="Nozu R"/>
            <person name="Adachi N"/>
            <person name="Nishimura O"/>
            <person name="Nakagawa R"/>
            <person name="Tanegashima C"/>
            <person name="Kiyatake I"/>
            <person name="Matsumoto R"/>
            <person name="Murakumo K"/>
            <person name="Nishida K"/>
            <person name="Terakita A"/>
            <person name="Kuratani S"/>
            <person name="Sato K"/>
            <person name="Hyodo S Kuraku.S."/>
        </authorList>
    </citation>
    <scope>NUCLEOTIDE SEQUENCE [LARGE SCALE GENOMIC DNA]</scope>
</reference>
<dbReference type="AlphaFoldDB" id="A0A401SMA1"/>
<accession>A0A401SMA1</accession>
<evidence type="ECO:0000313" key="2">
    <source>
        <dbReference type="EMBL" id="GCC31510.1"/>
    </source>
</evidence>
<organism evidence="2 3">
    <name type="scientific">Chiloscyllium punctatum</name>
    <name type="common">Brownbanded bambooshark</name>
    <name type="synonym">Hemiscyllium punctatum</name>
    <dbReference type="NCBI Taxonomy" id="137246"/>
    <lineage>
        <taxon>Eukaryota</taxon>
        <taxon>Metazoa</taxon>
        <taxon>Chordata</taxon>
        <taxon>Craniata</taxon>
        <taxon>Vertebrata</taxon>
        <taxon>Chondrichthyes</taxon>
        <taxon>Elasmobranchii</taxon>
        <taxon>Galeomorphii</taxon>
        <taxon>Galeoidea</taxon>
        <taxon>Orectolobiformes</taxon>
        <taxon>Hemiscylliidae</taxon>
        <taxon>Chiloscyllium</taxon>
    </lineage>
</organism>
<sequence length="118" mass="13293">MSRLRKYSHKPARQNKPPTVNTHHIPPLQLVLIETWQQLEQELSPGSAEPRGKSQSESPPLSRGAQTERERELQEDSSAGARTLRVAGTAGRELQERTETDEQSVSARKAAMIIWRDV</sequence>
<proteinExistence type="predicted"/>